<dbReference type="PROSITE" id="PS50885">
    <property type="entry name" value="HAMP"/>
    <property type="match status" value="1"/>
</dbReference>
<evidence type="ECO:0000256" key="4">
    <source>
        <dbReference type="ARBA" id="ARBA00022692"/>
    </source>
</evidence>
<dbReference type="RefSeq" id="WP_096371475.1">
    <property type="nucleotide sequence ID" value="NZ_AP017624.1"/>
</dbReference>
<sequence length="539" mass="58361">MVATNTVVQRLRRALEKITQQSDQLTENYAYGSRLLGQLTETPQRRRVRIQLMLTSSIMAANLVAIGVALLLVFVAIPEPNVITEAPRWLTFGVGAGYDVTAFVVGSFWITSNTVRALRWYIEGRPPNRAESRETFLVPSRIAAVHLFLWGLGTLLFTTLYGLIDIRFIPKYLFSVSFCGILVATGSYLLTEFALRPLTAQALETGPPPRRIVSGIMGRTILIWLLGSGVPVVGIALLAVFEIALLHLSEVEFAVGVLIASSATLVFGLLLIAISAWLTATPVRVVRAALKRVERGDLRGDVVVFDGSELGELQSGFNSMVEGLRERERVRDLFGRHVGREVAAAAERKPPQLGGEERYVAVVFVDIIGSTQLVSNRPATDVVQLLNRFFAVIVDEVERHRGLVNKFEGDASLAIFGAPNPLECPEVAALSAARAIAGRLCTEAPECRAGIGVAAGQVVAGNVGANERFEYTVIGGPVNEAAQLCELAKSYSARLVASSETVAGATETERAHWNLAETVTLRGRDRPTRLAIPASSPRP</sequence>
<dbReference type="InterPro" id="IPR029787">
    <property type="entry name" value="Nucleotide_cyclase"/>
</dbReference>
<dbReference type="Gene3D" id="6.10.340.10">
    <property type="match status" value="1"/>
</dbReference>
<evidence type="ECO:0000259" key="9">
    <source>
        <dbReference type="PROSITE" id="PS50885"/>
    </source>
</evidence>
<keyword evidence="3" id="KW-1003">Cell membrane</keyword>
<reference evidence="10 11" key="1">
    <citation type="submission" date="2016-08" db="EMBL/GenBank/DDBJ databases">
        <title>Complete genome sequence of Mycobacterium shinshuense, a subspecies of M. ulcerans.</title>
        <authorList>
            <person name="Yoshida M."/>
            <person name="Ogura Y."/>
            <person name="Hayashi T."/>
            <person name="Hoshino Y."/>
        </authorList>
    </citation>
    <scope>NUCLEOTIDE SEQUENCE [LARGE SCALE GENOMIC DNA]</scope>
    <source>
        <strain evidence="11">ATCC 33728</strain>
    </source>
</reference>
<feature type="transmembrane region" description="Helical" evidence="7">
    <location>
        <begin position="253"/>
        <end position="278"/>
    </location>
</feature>
<evidence type="ECO:0000256" key="3">
    <source>
        <dbReference type="ARBA" id="ARBA00022475"/>
    </source>
</evidence>
<evidence type="ECO:0000256" key="6">
    <source>
        <dbReference type="ARBA" id="ARBA00023136"/>
    </source>
</evidence>
<dbReference type="Proteomes" id="UP000218067">
    <property type="component" value="Chromosome"/>
</dbReference>
<gene>
    <name evidence="10" type="ORF">SHTP_3714</name>
</gene>
<evidence type="ECO:0000313" key="11">
    <source>
        <dbReference type="Proteomes" id="UP000218067"/>
    </source>
</evidence>
<dbReference type="GO" id="GO:0004016">
    <property type="term" value="F:adenylate cyclase activity"/>
    <property type="evidence" value="ECO:0007669"/>
    <property type="project" value="UniProtKB-ARBA"/>
</dbReference>
<dbReference type="SMART" id="SM00044">
    <property type="entry name" value="CYCc"/>
    <property type="match status" value="1"/>
</dbReference>
<dbReference type="SUPFAM" id="SSF55073">
    <property type="entry name" value="Nucleotide cyclase"/>
    <property type="match status" value="1"/>
</dbReference>
<dbReference type="Pfam" id="PF00211">
    <property type="entry name" value="Guanylate_cyc"/>
    <property type="match status" value="1"/>
</dbReference>
<dbReference type="CDD" id="cd06225">
    <property type="entry name" value="HAMP"/>
    <property type="match status" value="1"/>
</dbReference>
<feature type="transmembrane region" description="Helical" evidence="7">
    <location>
        <begin position="221"/>
        <end position="241"/>
    </location>
</feature>
<evidence type="ECO:0000259" key="8">
    <source>
        <dbReference type="PROSITE" id="PS50125"/>
    </source>
</evidence>
<name>A0A1B4Y6L8_MYCUL</name>
<dbReference type="InterPro" id="IPR003660">
    <property type="entry name" value="HAMP_dom"/>
</dbReference>
<evidence type="ECO:0000256" key="1">
    <source>
        <dbReference type="ARBA" id="ARBA00004651"/>
    </source>
</evidence>
<accession>A0A1B4Y6L8</accession>
<feature type="domain" description="Guanylate cyclase" evidence="8">
    <location>
        <begin position="361"/>
        <end position="485"/>
    </location>
</feature>
<feature type="domain" description="HAMP" evidence="9">
    <location>
        <begin position="277"/>
        <end position="329"/>
    </location>
</feature>
<keyword evidence="4 7" id="KW-0812">Transmembrane</keyword>
<keyword evidence="5 7" id="KW-1133">Transmembrane helix</keyword>
<feature type="transmembrane region" description="Helical" evidence="7">
    <location>
        <begin position="142"/>
        <end position="163"/>
    </location>
</feature>
<evidence type="ECO:0000256" key="7">
    <source>
        <dbReference type="SAM" id="Phobius"/>
    </source>
</evidence>
<dbReference type="InterPro" id="IPR001054">
    <property type="entry name" value="A/G_cyclase"/>
</dbReference>
<feature type="transmembrane region" description="Helical" evidence="7">
    <location>
        <begin position="169"/>
        <end position="190"/>
    </location>
</feature>
<proteinExistence type="inferred from homology"/>
<dbReference type="Gene3D" id="3.30.70.1230">
    <property type="entry name" value="Nucleotide cyclase"/>
    <property type="match status" value="1"/>
</dbReference>
<keyword evidence="6 7" id="KW-0472">Membrane</keyword>
<dbReference type="AlphaFoldDB" id="A0A1B4Y6L8"/>
<dbReference type="SMART" id="SM00304">
    <property type="entry name" value="HAMP"/>
    <property type="match status" value="1"/>
</dbReference>
<dbReference type="SUPFAM" id="SSF158472">
    <property type="entry name" value="HAMP domain-like"/>
    <property type="match status" value="1"/>
</dbReference>
<dbReference type="PROSITE" id="PS50125">
    <property type="entry name" value="GUANYLATE_CYCLASE_2"/>
    <property type="match status" value="1"/>
</dbReference>
<dbReference type="GO" id="GO:0035556">
    <property type="term" value="P:intracellular signal transduction"/>
    <property type="evidence" value="ECO:0007669"/>
    <property type="project" value="InterPro"/>
</dbReference>
<comment type="similarity">
    <text evidence="2">Belongs to the adenylyl cyclase class-3 family.</text>
</comment>
<evidence type="ECO:0000256" key="2">
    <source>
        <dbReference type="ARBA" id="ARBA00005381"/>
    </source>
</evidence>
<comment type="subcellular location">
    <subcellularLocation>
        <location evidence="1">Cell membrane</location>
        <topology evidence="1">Multi-pass membrane protein</topology>
    </subcellularLocation>
</comment>
<evidence type="ECO:0000313" key="10">
    <source>
        <dbReference type="EMBL" id="BAV42697.1"/>
    </source>
</evidence>
<feature type="transmembrane region" description="Helical" evidence="7">
    <location>
        <begin position="52"/>
        <end position="77"/>
    </location>
</feature>
<dbReference type="GO" id="GO:0005886">
    <property type="term" value="C:plasma membrane"/>
    <property type="evidence" value="ECO:0007669"/>
    <property type="project" value="UniProtKB-SubCell"/>
</dbReference>
<dbReference type="GeneID" id="93438293"/>
<organism evidence="10 11">
    <name type="scientific">Mycobacterium ulcerans subsp. shinshuense</name>
    <dbReference type="NCBI Taxonomy" id="1124626"/>
    <lineage>
        <taxon>Bacteria</taxon>
        <taxon>Bacillati</taxon>
        <taxon>Actinomycetota</taxon>
        <taxon>Actinomycetes</taxon>
        <taxon>Mycobacteriales</taxon>
        <taxon>Mycobacteriaceae</taxon>
        <taxon>Mycobacterium</taxon>
        <taxon>Mycobacterium ulcerans group</taxon>
    </lineage>
</organism>
<dbReference type="GO" id="GO:0006171">
    <property type="term" value="P:cAMP biosynthetic process"/>
    <property type="evidence" value="ECO:0007669"/>
    <property type="project" value="TreeGrafter"/>
</dbReference>
<dbReference type="EMBL" id="AP017624">
    <property type="protein sequence ID" value="BAV42697.1"/>
    <property type="molecule type" value="Genomic_DNA"/>
</dbReference>
<evidence type="ECO:0000256" key="5">
    <source>
        <dbReference type="ARBA" id="ARBA00022989"/>
    </source>
</evidence>
<dbReference type="CDD" id="cd07302">
    <property type="entry name" value="CHD"/>
    <property type="match status" value="1"/>
</dbReference>
<dbReference type="PANTHER" id="PTHR43081:SF17">
    <property type="entry name" value="BLL5647 PROTEIN"/>
    <property type="match status" value="1"/>
</dbReference>
<feature type="transmembrane region" description="Helical" evidence="7">
    <location>
        <begin position="89"/>
        <end position="110"/>
    </location>
</feature>
<dbReference type="PANTHER" id="PTHR43081">
    <property type="entry name" value="ADENYLATE CYCLASE, TERMINAL-DIFFERENTIATION SPECIFIC-RELATED"/>
    <property type="match status" value="1"/>
</dbReference>
<dbReference type="InterPro" id="IPR050697">
    <property type="entry name" value="Adenylyl/Guanylyl_Cyclase_3/4"/>
</dbReference>
<dbReference type="Pfam" id="PF00672">
    <property type="entry name" value="HAMP"/>
    <property type="match status" value="1"/>
</dbReference>
<protein>
    <submittedName>
        <fullName evidence="10">Adenylate cyclase</fullName>
    </submittedName>
</protein>